<gene>
    <name evidence="4" type="ORF">B0T24DRAFT_525750</name>
</gene>
<feature type="domain" description="Isochorismatase-like" evidence="3">
    <location>
        <begin position="10"/>
        <end position="67"/>
    </location>
</feature>
<dbReference type="InterPro" id="IPR036380">
    <property type="entry name" value="Isochorismatase-like_sf"/>
</dbReference>
<dbReference type="GO" id="GO:0016787">
    <property type="term" value="F:hydrolase activity"/>
    <property type="evidence" value="ECO:0007669"/>
    <property type="project" value="UniProtKB-KW"/>
</dbReference>
<evidence type="ECO:0000256" key="1">
    <source>
        <dbReference type="ARBA" id="ARBA00006336"/>
    </source>
</evidence>
<comment type="similarity">
    <text evidence="1">Belongs to the isochorismatase family.</text>
</comment>
<organism evidence="4 5">
    <name type="scientific">Lasiosphaeria ovina</name>
    <dbReference type="NCBI Taxonomy" id="92902"/>
    <lineage>
        <taxon>Eukaryota</taxon>
        <taxon>Fungi</taxon>
        <taxon>Dikarya</taxon>
        <taxon>Ascomycota</taxon>
        <taxon>Pezizomycotina</taxon>
        <taxon>Sordariomycetes</taxon>
        <taxon>Sordariomycetidae</taxon>
        <taxon>Sordariales</taxon>
        <taxon>Lasiosphaeriaceae</taxon>
        <taxon>Lasiosphaeria</taxon>
    </lineage>
</organism>
<dbReference type="PANTHER" id="PTHR43540">
    <property type="entry name" value="PEROXYUREIDOACRYLATE/UREIDOACRYLATE AMIDOHYDROLASE-RELATED"/>
    <property type="match status" value="1"/>
</dbReference>
<accession>A0AAE0KI06</accession>
<dbReference type="Gene3D" id="3.40.50.850">
    <property type="entry name" value="Isochorismatase-like"/>
    <property type="match status" value="1"/>
</dbReference>
<sequence>SGLSGEALALARFLEETGIRTLLFTGINTDQSVIGTLLDAYNQGFDCILLGDGCGTDSPRYAQLSVEYSCRRNWGFLSSCEGLYNAANEM</sequence>
<dbReference type="AlphaFoldDB" id="A0AAE0KI06"/>
<keyword evidence="5" id="KW-1185">Reference proteome</keyword>
<evidence type="ECO:0000313" key="4">
    <source>
        <dbReference type="EMBL" id="KAK3377118.1"/>
    </source>
</evidence>
<evidence type="ECO:0000313" key="5">
    <source>
        <dbReference type="Proteomes" id="UP001287356"/>
    </source>
</evidence>
<dbReference type="Pfam" id="PF00857">
    <property type="entry name" value="Isochorismatase"/>
    <property type="match status" value="1"/>
</dbReference>
<dbReference type="InterPro" id="IPR000868">
    <property type="entry name" value="Isochorismatase-like_dom"/>
</dbReference>
<reference evidence="4" key="2">
    <citation type="submission" date="2023-06" db="EMBL/GenBank/DDBJ databases">
        <authorList>
            <consortium name="Lawrence Berkeley National Laboratory"/>
            <person name="Haridas S."/>
            <person name="Hensen N."/>
            <person name="Bonometti L."/>
            <person name="Westerberg I."/>
            <person name="Brannstrom I.O."/>
            <person name="Guillou S."/>
            <person name="Cros-Aarteil S."/>
            <person name="Calhoun S."/>
            <person name="Kuo A."/>
            <person name="Mondo S."/>
            <person name="Pangilinan J."/>
            <person name="Riley R."/>
            <person name="Labutti K."/>
            <person name="Andreopoulos B."/>
            <person name="Lipzen A."/>
            <person name="Chen C."/>
            <person name="Yanf M."/>
            <person name="Daum C."/>
            <person name="Ng V."/>
            <person name="Clum A."/>
            <person name="Steindorff A."/>
            <person name="Ohm R."/>
            <person name="Martin F."/>
            <person name="Silar P."/>
            <person name="Natvig D."/>
            <person name="Lalanne C."/>
            <person name="Gautier V."/>
            <person name="Ament-Velasquez S.L."/>
            <person name="Kruys A."/>
            <person name="Hutchinson M.I."/>
            <person name="Powell A.J."/>
            <person name="Barry K."/>
            <person name="Miller A.N."/>
            <person name="Grigoriev I.V."/>
            <person name="Debuchy R."/>
            <person name="Gladieux P."/>
            <person name="Thoren M.H."/>
            <person name="Johannesson H."/>
        </authorList>
    </citation>
    <scope>NUCLEOTIDE SEQUENCE</scope>
    <source>
        <strain evidence="4">CBS 958.72</strain>
    </source>
</reference>
<dbReference type="InterPro" id="IPR050272">
    <property type="entry name" value="Isochorismatase-like_hydrls"/>
</dbReference>
<dbReference type="PANTHER" id="PTHR43540:SF9">
    <property type="entry name" value="FAMILY HYDROLASE, PUTATIVE (AFU_ORTHOLOGUE AFUA_2G08700)-RELATED"/>
    <property type="match status" value="1"/>
</dbReference>
<comment type="caution">
    <text evidence="4">The sequence shown here is derived from an EMBL/GenBank/DDBJ whole genome shotgun (WGS) entry which is preliminary data.</text>
</comment>
<dbReference type="SUPFAM" id="SSF52499">
    <property type="entry name" value="Isochorismatase-like hydrolases"/>
    <property type="match status" value="1"/>
</dbReference>
<keyword evidence="2" id="KW-0378">Hydrolase</keyword>
<dbReference type="Proteomes" id="UP001287356">
    <property type="component" value="Unassembled WGS sequence"/>
</dbReference>
<evidence type="ECO:0000259" key="3">
    <source>
        <dbReference type="Pfam" id="PF00857"/>
    </source>
</evidence>
<reference evidence="4" key="1">
    <citation type="journal article" date="2023" name="Mol. Phylogenet. Evol.">
        <title>Genome-scale phylogeny and comparative genomics of the fungal order Sordariales.</title>
        <authorList>
            <person name="Hensen N."/>
            <person name="Bonometti L."/>
            <person name="Westerberg I."/>
            <person name="Brannstrom I.O."/>
            <person name="Guillou S."/>
            <person name="Cros-Aarteil S."/>
            <person name="Calhoun S."/>
            <person name="Haridas S."/>
            <person name="Kuo A."/>
            <person name="Mondo S."/>
            <person name="Pangilinan J."/>
            <person name="Riley R."/>
            <person name="LaButti K."/>
            <person name="Andreopoulos B."/>
            <person name="Lipzen A."/>
            <person name="Chen C."/>
            <person name="Yan M."/>
            <person name="Daum C."/>
            <person name="Ng V."/>
            <person name="Clum A."/>
            <person name="Steindorff A."/>
            <person name="Ohm R.A."/>
            <person name="Martin F."/>
            <person name="Silar P."/>
            <person name="Natvig D.O."/>
            <person name="Lalanne C."/>
            <person name="Gautier V."/>
            <person name="Ament-Velasquez S.L."/>
            <person name="Kruys A."/>
            <person name="Hutchinson M.I."/>
            <person name="Powell A.J."/>
            <person name="Barry K."/>
            <person name="Miller A.N."/>
            <person name="Grigoriev I.V."/>
            <person name="Debuchy R."/>
            <person name="Gladieux P."/>
            <person name="Hiltunen Thoren M."/>
            <person name="Johannesson H."/>
        </authorList>
    </citation>
    <scope>NUCLEOTIDE SEQUENCE</scope>
    <source>
        <strain evidence="4">CBS 958.72</strain>
    </source>
</reference>
<evidence type="ECO:0000256" key="2">
    <source>
        <dbReference type="ARBA" id="ARBA00022801"/>
    </source>
</evidence>
<dbReference type="EMBL" id="JAULSN010000003">
    <property type="protein sequence ID" value="KAK3377118.1"/>
    <property type="molecule type" value="Genomic_DNA"/>
</dbReference>
<feature type="non-terminal residue" evidence="4">
    <location>
        <position position="1"/>
    </location>
</feature>
<protein>
    <recommendedName>
        <fullName evidence="3">Isochorismatase-like domain-containing protein</fullName>
    </recommendedName>
</protein>
<proteinExistence type="inferred from homology"/>
<name>A0AAE0KI06_9PEZI</name>